<dbReference type="RefSeq" id="WP_268759322.1">
    <property type="nucleotide sequence ID" value="NZ_CP113836.1"/>
</dbReference>
<keyword evidence="1" id="KW-0732">Signal</keyword>
<evidence type="ECO:0000313" key="3">
    <source>
        <dbReference type="Proteomes" id="UP001163203"/>
    </source>
</evidence>
<feature type="chain" id="PRO_5045858504" evidence="1">
    <location>
        <begin position="26"/>
        <end position="117"/>
    </location>
</feature>
<evidence type="ECO:0000313" key="2">
    <source>
        <dbReference type="EMBL" id="WAL69235.1"/>
    </source>
</evidence>
<keyword evidence="3" id="KW-1185">Reference proteome</keyword>
<organism evidence="2 3">
    <name type="scientific">Amycolatopsis cynarae</name>
    <dbReference type="NCBI Taxonomy" id="2995223"/>
    <lineage>
        <taxon>Bacteria</taxon>
        <taxon>Bacillati</taxon>
        <taxon>Actinomycetota</taxon>
        <taxon>Actinomycetes</taxon>
        <taxon>Pseudonocardiales</taxon>
        <taxon>Pseudonocardiaceae</taxon>
        <taxon>Amycolatopsis</taxon>
    </lineage>
</organism>
<dbReference type="EMBL" id="CP113836">
    <property type="protein sequence ID" value="WAL69235.1"/>
    <property type="molecule type" value="Genomic_DNA"/>
</dbReference>
<dbReference type="Proteomes" id="UP001163203">
    <property type="component" value="Chromosome"/>
</dbReference>
<gene>
    <name evidence="2" type="ORF">ORV05_16170</name>
</gene>
<sequence>MRAKRSMALFAGSLAVAGMLSLAPAAIPEARAADHVSTVAAGYPGPPRWTDYSRGYEAGARDGRREAVEAARDANCLGRGSGRYGRGPSWRETEYDRGYQDGYRNTYDSTLRILCHR</sequence>
<feature type="signal peptide" evidence="1">
    <location>
        <begin position="1"/>
        <end position="25"/>
    </location>
</feature>
<evidence type="ECO:0000256" key="1">
    <source>
        <dbReference type="SAM" id="SignalP"/>
    </source>
</evidence>
<proteinExistence type="predicted"/>
<name>A0ABY7BA49_9PSEU</name>
<reference evidence="2" key="1">
    <citation type="submission" date="2022-11" db="EMBL/GenBank/DDBJ databases">
        <authorList>
            <person name="Mo P."/>
        </authorList>
    </citation>
    <scope>NUCLEOTIDE SEQUENCE</scope>
    <source>
        <strain evidence="2">HUAS 11-8</strain>
    </source>
</reference>
<protein>
    <submittedName>
        <fullName evidence="2">Uncharacterized protein</fullName>
    </submittedName>
</protein>
<accession>A0ABY7BA49</accession>